<sequence length="206" mass="22957">MAKRRPRLLLPMLIATSAHGFTERDPVGVYLRQFGLLELPQLSVRYGDVLLDDDRRNFKLPSRLLQRMPTITWNASIDCAMLLFVDLDAGGRPESDLLAGSNGPFVHSLWTHCPGSILGCRVVKRYLAPGTTAPRESRYVYLLFRHACDAELKLPQSFKWGTKFSIATLLAENKNAGLSPVAYNYMLVSGAPAVAKRADKRVVRGK</sequence>
<accession>A0AB34ILU3</accession>
<proteinExistence type="predicted"/>
<feature type="signal peptide" evidence="1">
    <location>
        <begin position="1"/>
        <end position="20"/>
    </location>
</feature>
<organism evidence="2 3">
    <name type="scientific">Prymnesium parvum</name>
    <name type="common">Toxic golden alga</name>
    <dbReference type="NCBI Taxonomy" id="97485"/>
    <lineage>
        <taxon>Eukaryota</taxon>
        <taxon>Haptista</taxon>
        <taxon>Haptophyta</taxon>
        <taxon>Prymnesiophyceae</taxon>
        <taxon>Prymnesiales</taxon>
        <taxon>Prymnesiaceae</taxon>
        <taxon>Prymnesium</taxon>
    </lineage>
</organism>
<dbReference type="Proteomes" id="UP001515480">
    <property type="component" value="Unassembled WGS sequence"/>
</dbReference>
<evidence type="ECO:0000313" key="2">
    <source>
        <dbReference type="EMBL" id="KAL1500677.1"/>
    </source>
</evidence>
<name>A0AB34ILU3_PRYPA</name>
<evidence type="ECO:0000256" key="1">
    <source>
        <dbReference type="SAM" id="SignalP"/>
    </source>
</evidence>
<gene>
    <name evidence="2" type="ORF">AB1Y20_013324</name>
</gene>
<dbReference type="InterPro" id="IPR036610">
    <property type="entry name" value="PEBP-like_sf"/>
</dbReference>
<dbReference type="EMBL" id="JBGBPQ010000023">
    <property type="protein sequence ID" value="KAL1500677.1"/>
    <property type="molecule type" value="Genomic_DNA"/>
</dbReference>
<evidence type="ECO:0000313" key="3">
    <source>
        <dbReference type="Proteomes" id="UP001515480"/>
    </source>
</evidence>
<protein>
    <submittedName>
        <fullName evidence="2">Uncharacterized protein</fullName>
    </submittedName>
</protein>
<dbReference type="Gene3D" id="3.90.280.10">
    <property type="entry name" value="PEBP-like"/>
    <property type="match status" value="1"/>
</dbReference>
<dbReference type="SUPFAM" id="SSF49777">
    <property type="entry name" value="PEBP-like"/>
    <property type="match status" value="1"/>
</dbReference>
<comment type="caution">
    <text evidence="2">The sequence shown here is derived from an EMBL/GenBank/DDBJ whole genome shotgun (WGS) entry which is preliminary data.</text>
</comment>
<feature type="chain" id="PRO_5044263652" evidence="1">
    <location>
        <begin position="21"/>
        <end position="206"/>
    </location>
</feature>
<dbReference type="AlphaFoldDB" id="A0AB34ILU3"/>
<keyword evidence="1" id="KW-0732">Signal</keyword>
<keyword evidence="3" id="KW-1185">Reference proteome</keyword>
<reference evidence="2 3" key="1">
    <citation type="journal article" date="2024" name="Science">
        <title>Giant polyketide synthase enzymes in the biosynthesis of giant marine polyether toxins.</title>
        <authorList>
            <person name="Fallon T.R."/>
            <person name="Shende V.V."/>
            <person name="Wierzbicki I.H."/>
            <person name="Pendleton A.L."/>
            <person name="Watervoot N.F."/>
            <person name="Auber R.P."/>
            <person name="Gonzalez D.J."/>
            <person name="Wisecaver J.H."/>
            <person name="Moore B.S."/>
        </authorList>
    </citation>
    <scope>NUCLEOTIDE SEQUENCE [LARGE SCALE GENOMIC DNA]</scope>
    <source>
        <strain evidence="2 3">12B1</strain>
    </source>
</reference>